<evidence type="ECO:0000313" key="3">
    <source>
        <dbReference type="Proteomes" id="UP001054945"/>
    </source>
</evidence>
<evidence type="ECO:0000313" key="2">
    <source>
        <dbReference type="EMBL" id="GIY62674.1"/>
    </source>
</evidence>
<reference evidence="2 3" key="1">
    <citation type="submission" date="2021-06" db="EMBL/GenBank/DDBJ databases">
        <title>Caerostris extrusa draft genome.</title>
        <authorList>
            <person name="Kono N."/>
            <person name="Arakawa K."/>
        </authorList>
    </citation>
    <scope>NUCLEOTIDE SEQUENCE [LARGE SCALE GENOMIC DNA]</scope>
</reference>
<organism evidence="2 3">
    <name type="scientific">Caerostris extrusa</name>
    <name type="common">Bark spider</name>
    <name type="synonym">Caerostris bankana</name>
    <dbReference type="NCBI Taxonomy" id="172846"/>
    <lineage>
        <taxon>Eukaryota</taxon>
        <taxon>Metazoa</taxon>
        <taxon>Ecdysozoa</taxon>
        <taxon>Arthropoda</taxon>
        <taxon>Chelicerata</taxon>
        <taxon>Arachnida</taxon>
        <taxon>Araneae</taxon>
        <taxon>Araneomorphae</taxon>
        <taxon>Entelegynae</taxon>
        <taxon>Araneoidea</taxon>
        <taxon>Araneidae</taxon>
        <taxon>Caerostris</taxon>
    </lineage>
</organism>
<keyword evidence="3" id="KW-1185">Reference proteome</keyword>
<proteinExistence type="predicted"/>
<sequence length="277" mass="30356">MKDTTKQDSNVGPPPPPRSASTKHDSGNMAAIYKQQYGYNTCRSKEDIFEHNSTSGTPITYKAPPVAPPKPDWPPPPSQNERMRSPMPDSPGSMNVASVWPPKKSSAVDMPRTGFNPAAVREQGTGRRCVWPPPADEYRSGRNTPQSPSVRASHPMESLPFSPRHSKSTVHQPLPLPCQEEGPQLAPTCCQQLCKRQRKLLSGQFLSRFVARGVVSYVRCVITSRGFVLQKPDPIAGSPDAPFRGQEYGSQCVGHVDLAATANGFFPFRLRKATAVH</sequence>
<feature type="compositionally biased region" description="Polar residues" evidence="1">
    <location>
        <begin position="141"/>
        <end position="150"/>
    </location>
</feature>
<comment type="caution">
    <text evidence="2">The sequence shown here is derived from an EMBL/GenBank/DDBJ whole genome shotgun (WGS) entry which is preliminary data.</text>
</comment>
<evidence type="ECO:0000256" key="1">
    <source>
        <dbReference type="SAM" id="MobiDB-lite"/>
    </source>
</evidence>
<dbReference type="Proteomes" id="UP001054945">
    <property type="component" value="Unassembled WGS sequence"/>
</dbReference>
<dbReference type="EMBL" id="BPLR01013652">
    <property type="protein sequence ID" value="GIY62674.1"/>
    <property type="molecule type" value="Genomic_DNA"/>
</dbReference>
<protein>
    <submittedName>
        <fullName evidence="2">PDZ domain-containing protein</fullName>
    </submittedName>
</protein>
<accession>A0AAV4UYY4</accession>
<feature type="region of interest" description="Disordered" evidence="1">
    <location>
        <begin position="1"/>
        <end position="31"/>
    </location>
</feature>
<gene>
    <name evidence="2" type="primary">AVEN_190215_1</name>
    <name evidence="2" type="ORF">CEXT_93241</name>
</gene>
<name>A0AAV4UYY4_CAEEX</name>
<feature type="region of interest" description="Disordered" evidence="1">
    <location>
        <begin position="50"/>
        <end position="94"/>
    </location>
</feature>
<feature type="compositionally biased region" description="Pro residues" evidence="1">
    <location>
        <begin position="65"/>
        <end position="78"/>
    </location>
</feature>
<dbReference type="AlphaFoldDB" id="A0AAV4UYY4"/>
<feature type="region of interest" description="Disordered" evidence="1">
    <location>
        <begin position="123"/>
        <end position="171"/>
    </location>
</feature>